<protein>
    <recommendedName>
        <fullName evidence="1">Retrotransposon Copia-like N-terminal domain-containing protein</fullName>
    </recommendedName>
</protein>
<dbReference type="AlphaFoldDB" id="A0AAE1T7P3"/>
<reference evidence="2" key="1">
    <citation type="submission" date="2020-06" db="EMBL/GenBank/DDBJ databases">
        <authorList>
            <person name="Li T."/>
            <person name="Hu X."/>
            <person name="Zhang T."/>
            <person name="Song X."/>
            <person name="Zhang H."/>
            <person name="Dai N."/>
            <person name="Sheng W."/>
            <person name="Hou X."/>
            <person name="Wei L."/>
        </authorList>
    </citation>
    <scope>NUCLEOTIDE SEQUENCE</scope>
    <source>
        <strain evidence="2">K16</strain>
        <tissue evidence="2">Leaf</tissue>
    </source>
</reference>
<organism evidence="2 3">
    <name type="scientific">Sesamum angolense</name>
    <dbReference type="NCBI Taxonomy" id="2727404"/>
    <lineage>
        <taxon>Eukaryota</taxon>
        <taxon>Viridiplantae</taxon>
        <taxon>Streptophyta</taxon>
        <taxon>Embryophyta</taxon>
        <taxon>Tracheophyta</taxon>
        <taxon>Spermatophyta</taxon>
        <taxon>Magnoliopsida</taxon>
        <taxon>eudicotyledons</taxon>
        <taxon>Gunneridae</taxon>
        <taxon>Pentapetalae</taxon>
        <taxon>asterids</taxon>
        <taxon>lamiids</taxon>
        <taxon>Lamiales</taxon>
        <taxon>Pedaliaceae</taxon>
        <taxon>Sesamum</taxon>
    </lineage>
</organism>
<proteinExistence type="predicted"/>
<evidence type="ECO:0000259" key="1">
    <source>
        <dbReference type="Pfam" id="PF14244"/>
    </source>
</evidence>
<comment type="caution">
    <text evidence="2">The sequence shown here is derived from an EMBL/GenBank/DDBJ whole genome shotgun (WGS) entry which is preliminary data.</text>
</comment>
<dbReference type="InterPro" id="IPR029472">
    <property type="entry name" value="Copia-like_N"/>
</dbReference>
<name>A0AAE1T7P3_9LAMI</name>
<gene>
    <name evidence="2" type="ORF">Sango_2748600</name>
</gene>
<dbReference type="Pfam" id="PF14244">
    <property type="entry name" value="Retrotran_gag_3"/>
    <property type="match status" value="1"/>
</dbReference>
<evidence type="ECO:0000313" key="2">
    <source>
        <dbReference type="EMBL" id="KAK4383728.1"/>
    </source>
</evidence>
<dbReference type="Proteomes" id="UP001289374">
    <property type="component" value="Unassembled WGS sequence"/>
</dbReference>
<keyword evidence="3" id="KW-1185">Reference proteome</keyword>
<accession>A0AAE1T7P3</accession>
<dbReference type="PANTHER" id="PTHR37610:SF40">
    <property type="entry name" value="OS01G0909600 PROTEIN"/>
    <property type="match status" value="1"/>
</dbReference>
<reference evidence="2" key="2">
    <citation type="journal article" date="2024" name="Plant">
        <title>Genomic evolution and insights into agronomic trait innovations of Sesamum species.</title>
        <authorList>
            <person name="Miao H."/>
            <person name="Wang L."/>
            <person name="Qu L."/>
            <person name="Liu H."/>
            <person name="Sun Y."/>
            <person name="Le M."/>
            <person name="Wang Q."/>
            <person name="Wei S."/>
            <person name="Zheng Y."/>
            <person name="Lin W."/>
            <person name="Duan Y."/>
            <person name="Cao H."/>
            <person name="Xiong S."/>
            <person name="Wang X."/>
            <person name="Wei L."/>
            <person name="Li C."/>
            <person name="Ma Q."/>
            <person name="Ju M."/>
            <person name="Zhao R."/>
            <person name="Li G."/>
            <person name="Mu C."/>
            <person name="Tian Q."/>
            <person name="Mei H."/>
            <person name="Zhang T."/>
            <person name="Gao T."/>
            <person name="Zhang H."/>
        </authorList>
    </citation>
    <scope>NUCLEOTIDE SEQUENCE</scope>
    <source>
        <strain evidence="2">K16</strain>
    </source>
</reference>
<evidence type="ECO:0000313" key="3">
    <source>
        <dbReference type="Proteomes" id="UP001289374"/>
    </source>
</evidence>
<feature type="domain" description="Retrotransposon Copia-like N-terminal" evidence="1">
    <location>
        <begin position="110"/>
        <end position="137"/>
    </location>
</feature>
<dbReference type="PANTHER" id="PTHR37610">
    <property type="entry name" value="CCHC-TYPE DOMAIN-CONTAINING PROTEIN"/>
    <property type="match status" value="1"/>
</dbReference>
<dbReference type="EMBL" id="JACGWL010000526">
    <property type="protein sequence ID" value="KAK4383728.1"/>
    <property type="molecule type" value="Genomic_DNA"/>
</dbReference>
<sequence length="228" mass="26034">MAMRCLALTVIKPKFSDISNSRGCIPSRSSCRACKVAKLLSLRLKVSDPASTDCISNCLLGLQWRLKQQKEVLLDRHLSFSMDRKFYNFSAQTIKEWYSYPRHLTVRIFLAWSRVVKRVLGAKMKFGFITGTYKKPSGDPELIEQWTRVDGMVASWLLNAMTKNLSNGFIYAKSTRTVWIALNEQYEVTKDNTTSVSDMVMELVRVPKQIPHDPIQANHTGEYAGPFD</sequence>